<dbReference type="Proteomes" id="UP000029424">
    <property type="component" value="Chromosome 2"/>
</dbReference>
<evidence type="ECO:0000256" key="1">
    <source>
        <dbReference type="SAM" id="MobiDB-lite"/>
    </source>
</evidence>
<reference evidence="2 3" key="1">
    <citation type="submission" date="2014-06" db="EMBL/GenBank/DDBJ databases">
        <authorList>
            <person name="Bishop-Lilly K.A."/>
            <person name="Broomall S.M."/>
            <person name="Chain P.S."/>
            <person name="Chertkov O."/>
            <person name="Coyne S.R."/>
            <person name="Daligault H.E."/>
            <person name="Davenport K.W."/>
            <person name="Erkkila T."/>
            <person name="Frey K.G."/>
            <person name="Gibbons H.S."/>
            <person name="Gu W."/>
            <person name="Jaissle J."/>
            <person name="Johnson S.L."/>
            <person name="Koroleva G.I."/>
            <person name="Ladner J.T."/>
            <person name="Lo C.-C."/>
            <person name="Minogue T.D."/>
            <person name="Munk C."/>
            <person name="Palacios G.F."/>
            <person name="Redden C.L."/>
            <person name="Rosenzweig C.N."/>
            <person name="Scholz M.B."/>
            <person name="Teshima H."/>
            <person name="Xu Y."/>
        </authorList>
    </citation>
    <scope>NUCLEOTIDE SEQUENCE [LARGE SCALE GENOMIC DNA]</scope>
    <source>
        <strain evidence="2 3">EO147</strain>
    </source>
</reference>
<dbReference type="RefSeq" id="WP_010107866.1">
    <property type="nucleotide sequence ID" value="NZ_CP008727.1"/>
</dbReference>
<dbReference type="AlphaFoldDB" id="A0AAI8BBS9"/>
<organism evidence="2 3">
    <name type="scientific">Burkholderia oklahomensis</name>
    <dbReference type="NCBI Taxonomy" id="342113"/>
    <lineage>
        <taxon>Bacteria</taxon>
        <taxon>Pseudomonadati</taxon>
        <taxon>Pseudomonadota</taxon>
        <taxon>Betaproteobacteria</taxon>
        <taxon>Burkholderiales</taxon>
        <taxon>Burkholderiaceae</taxon>
        <taxon>Burkholderia</taxon>
        <taxon>pseudomallei group</taxon>
    </lineage>
</organism>
<name>A0AAI8BBS9_9BURK</name>
<evidence type="ECO:0000313" key="3">
    <source>
        <dbReference type="Proteomes" id="UP000029424"/>
    </source>
</evidence>
<dbReference type="EMBL" id="CP008727">
    <property type="protein sequence ID" value="AIO69263.1"/>
    <property type="molecule type" value="Genomic_DNA"/>
</dbReference>
<proteinExistence type="predicted"/>
<evidence type="ECO:0000313" key="2">
    <source>
        <dbReference type="EMBL" id="AIO69263.1"/>
    </source>
</evidence>
<gene>
    <name evidence="2" type="ORF">DM82_4373</name>
</gene>
<dbReference type="KEGG" id="bok:DM82_4373"/>
<protein>
    <submittedName>
        <fullName evidence="2">Uncharacterized protein</fullName>
    </submittedName>
</protein>
<keyword evidence="3" id="KW-1185">Reference proteome</keyword>
<sequence>MSENRTAIQQKFEQCLLNGLEGRPVLTKEGAPVTDPGTGEILKDTPDSSFLSVVRAYLKDLLDPNAKKDPLPKTGQAQGMLAQYEKRMPFGARPN</sequence>
<feature type="region of interest" description="Disordered" evidence="1">
    <location>
        <begin position="64"/>
        <end position="95"/>
    </location>
</feature>
<accession>A0AAI8BBS9</accession>